<sequence length="181" mass="20724">MSVAQVADMVAEAQRREQETRQQLDSPAVDRGPYDSHPEDLAEQWVARHAEWRRVAALLDGQGWLVYSPERDVKGSTWARERDAQREGALARRATWQREQQDARDELKAQVWLSSDVSRRLRAIAARRPESRAGPRSARRSGPHEQRRHPDRQHLHPTLTNWPRTRELASAGPPLRIAAAA</sequence>
<feature type="region of interest" description="Disordered" evidence="1">
    <location>
        <begin position="124"/>
        <end position="181"/>
    </location>
</feature>
<evidence type="ECO:0000313" key="2">
    <source>
        <dbReference type="EMBL" id="WSD11821.1"/>
    </source>
</evidence>
<feature type="compositionally biased region" description="Basic and acidic residues" evidence="1">
    <location>
        <begin position="76"/>
        <end position="90"/>
    </location>
</feature>
<feature type="compositionally biased region" description="Basic and acidic residues" evidence="1">
    <location>
        <begin position="13"/>
        <end position="22"/>
    </location>
</feature>
<protein>
    <submittedName>
        <fullName evidence="2">Uncharacterized protein</fullName>
    </submittedName>
</protein>
<dbReference type="EMBL" id="CP109135">
    <property type="protein sequence ID" value="WSD11821.1"/>
    <property type="molecule type" value="Genomic_DNA"/>
</dbReference>
<feature type="compositionally biased region" description="Basic residues" evidence="1">
    <location>
        <begin position="137"/>
        <end position="151"/>
    </location>
</feature>
<keyword evidence="3" id="KW-1185">Reference proteome</keyword>
<dbReference type="RefSeq" id="WP_326757407.1">
    <property type="nucleotide sequence ID" value="NZ_CP109135.1"/>
</dbReference>
<feature type="region of interest" description="Disordered" evidence="1">
    <location>
        <begin position="76"/>
        <end position="105"/>
    </location>
</feature>
<reference evidence="2 3" key="1">
    <citation type="submission" date="2022-10" db="EMBL/GenBank/DDBJ databases">
        <title>The complete genomes of actinobacterial strains from the NBC collection.</title>
        <authorList>
            <person name="Joergensen T.S."/>
            <person name="Alvarez Arevalo M."/>
            <person name="Sterndorff E.B."/>
            <person name="Faurdal D."/>
            <person name="Vuksanovic O."/>
            <person name="Mourched A.-S."/>
            <person name="Charusanti P."/>
            <person name="Shaw S."/>
            <person name="Blin K."/>
            <person name="Weber T."/>
        </authorList>
    </citation>
    <scope>NUCLEOTIDE SEQUENCE [LARGE SCALE GENOMIC DNA]</scope>
    <source>
        <strain evidence="2 3">NBC 01752</strain>
    </source>
</reference>
<feature type="region of interest" description="Disordered" evidence="1">
    <location>
        <begin position="1"/>
        <end position="38"/>
    </location>
</feature>
<accession>A0ABZ1GZX2</accession>
<organism evidence="2 3">
    <name type="scientific">Streptomyces phaeochromogenes</name>
    <dbReference type="NCBI Taxonomy" id="1923"/>
    <lineage>
        <taxon>Bacteria</taxon>
        <taxon>Bacillati</taxon>
        <taxon>Actinomycetota</taxon>
        <taxon>Actinomycetes</taxon>
        <taxon>Kitasatosporales</taxon>
        <taxon>Streptomycetaceae</taxon>
        <taxon>Streptomyces</taxon>
        <taxon>Streptomyces phaeochromogenes group</taxon>
    </lineage>
</organism>
<gene>
    <name evidence="2" type="ORF">OHB35_00530</name>
</gene>
<name>A0ABZ1GZX2_STRPH</name>
<evidence type="ECO:0000313" key="3">
    <source>
        <dbReference type="Proteomes" id="UP001340816"/>
    </source>
</evidence>
<proteinExistence type="predicted"/>
<evidence type="ECO:0000256" key="1">
    <source>
        <dbReference type="SAM" id="MobiDB-lite"/>
    </source>
</evidence>
<dbReference type="Proteomes" id="UP001340816">
    <property type="component" value="Chromosome"/>
</dbReference>